<evidence type="ECO:0000313" key="8">
    <source>
        <dbReference type="EMBL" id="GFH43843.1"/>
    </source>
</evidence>
<dbReference type="Pfam" id="PF00097">
    <property type="entry name" value="zf-C3HC4"/>
    <property type="match status" value="1"/>
</dbReference>
<feature type="region of interest" description="Disordered" evidence="6">
    <location>
        <begin position="451"/>
        <end position="479"/>
    </location>
</feature>
<comment type="caution">
    <text evidence="8">The sequence shown here is derived from an EMBL/GenBank/DDBJ whole genome shotgun (WGS) entry which is preliminary data.</text>
</comment>
<organism evidence="8 9">
    <name type="scientific">Chaetoceros tenuissimus</name>
    <dbReference type="NCBI Taxonomy" id="426638"/>
    <lineage>
        <taxon>Eukaryota</taxon>
        <taxon>Sar</taxon>
        <taxon>Stramenopiles</taxon>
        <taxon>Ochrophyta</taxon>
        <taxon>Bacillariophyta</taxon>
        <taxon>Coscinodiscophyceae</taxon>
        <taxon>Chaetocerotophycidae</taxon>
        <taxon>Chaetocerotales</taxon>
        <taxon>Chaetocerotaceae</taxon>
        <taxon>Chaetoceros</taxon>
    </lineage>
</organism>
<dbReference type="SUPFAM" id="SSF57850">
    <property type="entry name" value="RING/U-box"/>
    <property type="match status" value="4"/>
</dbReference>
<feature type="compositionally biased region" description="Acidic residues" evidence="6">
    <location>
        <begin position="451"/>
        <end position="462"/>
    </location>
</feature>
<keyword evidence="1" id="KW-0479">Metal-binding</keyword>
<dbReference type="PROSITE" id="PS50089">
    <property type="entry name" value="ZF_RING_2"/>
    <property type="match status" value="4"/>
</dbReference>
<evidence type="ECO:0000313" key="9">
    <source>
        <dbReference type="Proteomes" id="UP001054902"/>
    </source>
</evidence>
<dbReference type="EMBL" id="BLLK01000019">
    <property type="protein sequence ID" value="GFH43843.1"/>
    <property type="molecule type" value="Genomic_DNA"/>
</dbReference>
<dbReference type="Proteomes" id="UP001054902">
    <property type="component" value="Unassembled WGS sequence"/>
</dbReference>
<feature type="compositionally biased region" description="Polar residues" evidence="6">
    <location>
        <begin position="178"/>
        <end position="192"/>
    </location>
</feature>
<feature type="domain" description="RING-type" evidence="7">
    <location>
        <begin position="1042"/>
        <end position="1084"/>
    </location>
</feature>
<dbReference type="PANTHER" id="PTHR15315">
    <property type="entry name" value="RING FINGER PROTEIN 41, 151"/>
    <property type="match status" value="1"/>
</dbReference>
<keyword evidence="3" id="KW-0862">Zinc</keyword>
<evidence type="ECO:0000256" key="2">
    <source>
        <dbReference type="ARBA" id="ARBA00022771"/>
    </source>
</evidence>
<dbReference type="CDD" id="cd16449">
    <property type="entry name" value="RING-HC"/>
    <property type="match status" value="2"/>
</dbReference>
<protein>
    <recommendedName>
        <fullName evidence="7">RING-type domain-containing protein</fullName>
    </recommendedName>
</protein>
<evidence type="ECO:0000256" key="5">
    <source>
        <dbReference type="SAM" id="Coils"/>
    </source>
</evidence>
<feature type="compositionally biased region" description="Polar residues" evidence="6">
    <location>
        <begin position="230"/>
        <end position="244"/>
    </location>
</feature>
<dbReference type="GO" id="GO:0008270">
    <property type="term" value="F:zinc ion binding"/>
    <property type="evidence" value="ECO:0007669"/>
    <property type="project" value="UniProtKB-KW"/>
</dbReference>
<dbReference type="PANTHER" id="PTHR15315:SF26">
    <property type="entry name" value="E3 UBIQUITIN-PROTEIN LIGASE NRDP1"/>
    <property type="match status" value="1"/>
</dbReference>
<accession>A0AAD3CDZ4</accession>
<dbReference type="PROSITE" id="PS00518">
    <property type="entry name" value="ZF_RING_1"/>
    <property type="match status" value="4"/>
</dbReference>
<keyword evidence="9" id="KW-1185">Reference proteome</keyword>
<feature type="compositionally biased region" description="Basic and acidic residues" evidence="6">
    <location>
        <begin position="138"/>
        <end position="177"/>
    </location>
</feature>
<feature type="compositionally biased region" description="Basic and acidic residues" evidence="6">
    <location>
        <begin position="87"/>
        <end position="99"/>
    </location>
</feature>
<dbReference type="InterPro" id="IPR001841">
    <property type="entry name" value="Znf_RING"/>
</dbReference>
<dbReference type="Pfam" id="PF13923">
    <property type="entry name" value="zf-C3HC4_2"/>
    <property type="match status" value="2"/>
</dbReference>
<dbReference type="SMART" id="SM00184">
    <property type="entry name" value="RING"/>
    <property type="match status" value="4"/>
</dbReference>
<name>A0AAD3CDZ4_9STRA</name>
<sequence length="1122" mass="127117">MSSSRNTRKRHTSRDPTITHKSKRKKDDMTKEQKITLEALQLRRKLLQEHYKHALVTNTIYEGCDDSDECDSEEEQQQQSFAQHLHAGEDYEEEKRKSDVYPSQANRSRRKGLVEKDLKSRGNIQKAGESAIELDMNGDCRKESSTEKRVEKATVKRHDDKKDRTVHQDETKRKDVTTGDTNEVTQKNTTTQDSKEVNQKKTVRLDQNNTLQEEITTATADEPQKKKQKLSYQIQTEPSISTTSAQAATIDEIINQKRNTNNASQERIATYTTATTDKPQNKKKQILSQESMALLHKNKHSPTKTVGIEEIFHRDPHIVFTDPVWNSCMSFLTKFKDKYGHCKLSTRKAEFPILAAFAEIVKKERTGTGLSKERIKALNDIGFEWDSLSDGKENVHAKKSKNQDSITVQEEKKLRVEEKSNSSTVEVQAVTANESTTEEFTEIFENDSLVQEEDTVSMEEDPTNALRKSSTRTLSCEKDHDENTVQMNPKEVCLDFGQEEISRVKRQEDVIAEEPKMSSEDEIAKKKAQDSTANDNDDNFWSDYKCGICQGILSDPYLLPNCCHRFCGRCILGSVENGIVYESCPTCNAVIGPREKIKRDDMIGEMLIGLQKLEAVTKEMNGNLSLGNFIDADNIPMQETKEYDFEFNTNTPTITSDNNEEEQEIPTLTTFSNDKGNTKIKTTTSDKSNEEDGKIPSTDSIGNIEVDETSVGIFSNNDDGNLECGICQLVLSDPHVLPNCCHFFCGKCIFGFIEDRGSINALCPTCNVSIGPKENIHKDEMMQNMLSEIQNLEEEVDEMNHSTAEKEESMQQIEDDASMSAAKKETQLEMENHASMREMRYTSFEISDGHEVESNTEADATFNLDTLGQEDKKIPAITNGDDVDDNFWDEFECTICHETLSDPHILPNCCHRFCGKCILSSSEDEDGNEACPTCNVAIGPKENIHKDEMMQNMLAELQQLEEKAGEIHTNAEKEESIQQIEDNVSSTEPTNDPFEISDGHEVESNTEADATFNLDTLGQEDKTIQAISNCDEDDKFWDEFECTICHETLSDPHILPNCGHRFCGKCILQSNKNRNENETCPTCNVAIGPKENIKRDEVMKEMLVELQQLEEQEVSYEEMGDR</sequence>
<feature type="compositionally biased region" description="Polar residues" evidence="6">
    <location>
        <begin position="670"/>
        <end position="686"/>
    </location>
</feature>
<dbReference type="InterPro" id="IPR013083">
    <property type="entry name" value="Znf_RING/FYVE/PHD"/>
</dbReference>
<feature type="domain" description="RING-type" evidence="7">
    <location>
        <begin position="546"/>
        <end position="588"/>
    </location>
</feature>
<keyword evidence="2 4" id="KW-0863">Zinc-finger</keyword>
<feature type="domain" description="RING-type" evidence="7">
    <location>
        <begin position="893"/>
        <end position="935"/>
    </location>
</feature>
<evidence type="ECO:0000256" key="3">
    <source>
        <dbReference type="ARBA" id="ARBA00022833"/>
    </source>
</evidence>
<evidence type="ECO:0000256" key="6">
    <source>
        <dbReference type="SAM" id="MobiDB-lite"/>
    </source>
</evidence>
<keyword evidence="5" id="KW-0175">Coiled coil</keyword>
<feature type="region of interest" description="Disordered" evidence="6">
    <location>
        <begin position="670"/>
        <end position="701"/>
    </location>
</feature>
<proteinExistence type="predicted"/>
<gene>
    <name evidence="8" type="ORF">CTEN210_00316</name>
</gene>
<feature type="region of interest" description="Disordered" evidence="6">
    <location>
        <begin position="1"/>
        <end position="32"/>
    </location>
</feature>
<evidence type="ECO:0000256" key="1">
    <source>
        <dbReference type="ARBA" id="ARBA00022723"/>
    </source>
</evidence>
<feature type="region of interest" description="Disordered" evidence="6">
    <location>
        <begin position="512"/>
        <end position="534"/>
    </location>
</feature>
<evidence type="ECO:0000256" key="4">
    <source>
        <dbReference type="PROSITE-ProRule" id="PRU00175"/>
    </source>
</evidence>
<feature type="compositionally biased region" description="Basic residues" evidence="6">
    <location>
        <begin position="1"/>
        <end position="12"/>
    </location>
</feature>
<feature type="domain" description="RING-type" evidence="7">
    <location>
        <begin position="724"/>
        <end position="767"/>
    </location>
</feature>
<feature type="compositionally biased region" description="Polar residues" evidence="6">
    <location>
        <begin position="205"/>
        <end position="219"/>
    </location>
</feature>
<feature type="coiled-coil region" evidence="5">
    <location>
        <begin position="943"/>
        <end position="977"/>
    </location>
</feature>
<dbReference type="Gene3D" id="3.30.40.10">
    <property type="entry name" value="Zinc/RING finger domain, C3HC4 (zinc finger)"/>
    <property type="match status" value="4"/>
</dbReference>
<feature type="coiled-coil region" evidence="5">
    <location>
        <begin position="775"/>
        <end position="816"/>
    </location>
</feature>
<dbReference type="InterPro" id="IPR018957">
    <property type="entry name" value="Znf_C3HC4_RING-type"/>
</dbReference>
<dbReference type="InterPro" id="IPR017907">
    <property type="entry name" value="Znf_RING_CS"/>
</dbReference>
<feature type="compositionally biased region" description="Basic and acidic residues" evidence="6">
    <location>
        <begin position="512"/>
        <end position="529"/>
    </location>
</feature>
<feature type="region of interest" description="Disordered" evidence="6">
    <location>
        <begin position="87"/>
        <end position="244"/>
    </location>
</feature>
<reference evidence="8 9" key="1">
    <citation type="journal article" date="2021" name="Sci. Rep.">
        <title>The genome of the diatom Chaetoceros tenuissimus carries an ancient integrated fragment of an extant virus.</title>
        <authorList>
            <person name="Hongo Y."/>
            <person name="Kimura K."/>
            <person name="Takaki Y."/>
            <person name="Yoshida Y."/>
            <person name="Baba S."/>
            <person name="Kobayashi G."/>
            <person name="Nagasaki K."/>
            <person name="Hano T."/>
            <person name="Tomaru Y."/>
        </authorList>
    </citation>
    <scope>NUCLEOTIDE SEQUENCE [LARGE SCALE GENOMIC DNA]</scope>
    <source>
        <strain evidence="8 9">NIES-3715</strain>
    </source>
</reference>
<dbReference type="AlphaFoldDB" id="A0AAD3CDZ4"/>
<evidence type="ECO:0000259" key="7">
    <source>
        <dbReference type="PROSITE" id="PS50089"/>
    </source>
</evidence>